<dbReference type="PANTHER" id="PTHR46424:SF1">
    <property type="entry name" value="UBX DOMAIN-CONTAINING PROTEIN 4"/>
    <property type="match status" value="1"/>
</dbReference>
<protein>
    <submittedName>
        <fullName evidence="1">Uncharacterized protein</fullName>
    </submittedName>
</protein>
<dbReference type="Proteomes" id="UP000249218">
    <property type="component" value="Unassembled WGS sequence"/>
</dbReference>
<dbReference type="EMBL" id="KZ150190">
    <property type="protein sequence ID" value="PZC72418.1"/>
    <property type="molecule type" value="Genomic_DNA"/>
</dbReference>
<name>A0A2W1BBR2_HELAM</name>
<evidence type="ECO:0000313" key="1">
    <source>
        <dbReference type="EMBL" id="PZC72418.1"/>
    </source>
</evidence>
<dbReference type="GO" id="GO:0036503">
    <property type="term" value="P:ERAD pathway"/>
    <property type="evidence" value="ECO:0007669"/>
    <property type="project" value="TreeGrafter"/>
</dbReference>
<dbReference type="PANTHER" id="PTHR46424">
    <property type="entry name" value="UBX DOMAIN-CONTAINING PROTEIN 4"/>
    <property type="match status" value="1"/>
</dbReference>
<gene>
    <name evidence="1" type="primary">HaOG211231</name>
    <name evidence="1" type="ORF">B5X24_HaOG211231</name>
</gene>
<dbReference type="OrthoDB" id="2445133at2759"/>
<organism evidence="1 2">
    <name type="scientific">Helicoverpa armigera</name>
    <name type="common">Cotton bollworm</name>
    <name type="synonym">Heliothis armigera</name>
    <dbReference type="NCBI Taxonomy" id="29058"/>
    <lineage>
        <taxon>Eukaryota</taxon>
        <taxon>Metazoa</taxon>
        <taxon>Ecdysozoa</taxon>
        <taxon>Arthropoda</taxon>
        <taxon>Hexapoda</taxon>
        <taxon>Insecta</taxon>
        <taxon>Pterygota</taxon>
        <taxon>Neoptera</taxon>
        <taxon>Endopterygota</taxon>
        <taxon>Lepidoptera</taxon>
        <taxon>Glossata</taxon>
        <taxon>Ditrysia</taxon>
        <taxon>Noctuoidea</taxon>
        <taxon>Noctuidae</taxon>
        <taxon>Heliothinae</taxon>
        <taxon>Helicoverpa</taxon>
    </lineage>
</organism>
<proteinExistence type="predicted"/>
<evidence type="ECO:0000313" key="2">
    <source>
        <dbReference type="Proteomes" id="UP000249218"/>
    </source>
</evidence>
<dbReference type="GO" id="GO:0005783">
    <property type="term" value="C:endoplasmic reticulum"/>
    <property type="evidence" value="ECO:0007669"/>
    <property type="project" value="TreeGrafter"/>
</dbReference>
<reference evidence="1 2" key="1">
    <citation type="journal article" date="2017" name="BMC Biol.">
        <title>Genomic innovations, transcriptional plasticity and gene loss underlying the evolution and divergence of two highly polyphagous and invasive Helicoverpa pest species.</title>
        <authorList>
            <person name="Pearce S.L."/>
            <person name="Clarke D.F."/>
            <person name="East P.D."/>
            <person name="Elfekih S."/>
            <person name="Gordon K.H."/>
            <person name="Jermiin L.S."/>
            <person name="McGaughran A."/>
            <person name="Oakeshott J.G."/>
            <person name="Papanikolaou A."/>
            <person name="Perera O.P."/>
            <person name="Rane R.V."/>
            <person name="Richards S."/>
            <person name="Tay W.T."/>
            <person name="Walsh T.K."/>
            <person name="Anderson A."/>
            <person name="Anderson C.J."/>
            <person name="Asgari S."/>
            <person name="Board P.G."/>
            <person name="Bretschneider A."/>
            <person name="Campbell P.M."/>
            <person name="Chertemps T."/>
            <person name="Christeller J.T."/>
            <person name="Coppin C.W."/>
            <person name="Downes S.J."/>
            <person name="Duan G."/>
            <person name="Farnsworth C.A."/>
            <person name="Good R.T."/>
            <person name="Han L.B."/>
            <person name="Han Y.C."/>
            <person name="Hatje K."/>
            <person name="Horne I."/>
            <person name="Huang Y.P."/>
            <person name="Hughes D.S."/>
            <person name="Jacquin-Joly E."/>
            <person name="James W."/>
            <person name="Jhangiani S."/>
            <person name="Kollmar M."/>
            <person name="Kuwar S.S."/>
            <person name="Li S."/>
            <person name="Liu N.Y."/>
            <person name="Maibeche M.T."/>
            <person name="Miller J.R."/>
            <person name="Montagne N."/>
            <person name="Perry T."/>
            <person name="Qu J."/>
            <person name="Song S.V."/>
            <person name="Sutton G.G."/>
            <person name="Vogel H."/>
            <person name="Walenz B.P."/>
            <person name="Xu W."/>
            <person name="Zhang H.J."/>
            <person name="Zou Z."/>
            <person name="Batterham P."/>
            <person name="Edwards O.R."/>
            <person name="Feyereisen R."/>
            <person name="Gibbs R.A."/>
            <person name="Heckel D.G."/>
            <person name="McGrath A."/>
            <person name="Robin C."/>
            <person name="Scherer S.E."/>
            <person name="Worley K.C."/>
            <person name="Wu Y.D."/>
        </authorList>
    </citation>
    <scope>NUCLEOTIDE SEQUENCE [LARGE SCALE GENOMIC DNA]</scope>
    <source>
        <strain evidence="1">Harm_GR_Male_#8</strain>
        <tissue evidence="1">Whole organism</tissue>
    </source>
</reference>
<sequence length="102" mass="11082">MHWYGGSIAEAVTLSKQRNAIFVVFVEGDNDLSAEMAATIDDSVVLARLSDPANFLAVKLKSGSANYTHFAQICILFDEIAGLKWVCVGRDCNGEGVLWMVV</sequence>
<accession>A0A2W1BBR2</accession>
<dbReference type="AlphaFoldDB" id="A0A2W1BBR2"/>
<keyword evidence="2" id="KW-1185">Reference proteome</keyword>